<gene>
    <name evidence="2" type="ORF">BU23DRAFT_567080</name>
</gene>
<dbReference type="AlphaFoldDB" id="A0A6A5VCB7"/>
<reference evidence="2" key="1">
    <citation type="journal article" date="2020" name="Stud. Mycol.">
        <title>101 Dothideomycetes genomes: a test case for predicting lifestyles and emergence of pathogens.</title>
        <authorList>
            <person name="Haridas S."/>
            <person name="Albert R."/>
            <person name="Binder M."/>
            <person name="Bloem J."/>
            <person name="Labutti K."/>
            <person name="Salamov A."/>
            <person name="Andreopoulos B."/>
            <person name="Baker S."/>
            <person name="Barry K."/>
            <person name="Bills G."/>
            <person name="Bluhm B."/>
            <person name="Cannon C."/>
            <person name="Castanera R."/>
            <person name="Culley D."/>
            <person name="Daum C."/>
            <person name="Ezra D."/>
            <person name="Gonzalez J."/>
            <person name="Henrissat B."/>
            <person name="Kuo A."/>
            <person name="Liang C."/>
            <person name="Lipzen A."/>
            <person name="Lutzoni F."/>
            <person name="Magnuson J."/>
            <person name="Mondo S."/>
            <person name="Nolan M."/>
            <person name="Ohm R."/>
            <person name="Pangilinan J."/>
            <person name="Park H.-J."/>
            <person name="Ramirez L."/>
            <person name="Alfaro M."/>
            <person name="Sun H."/>
            <person name="Tritt A."/>
            <person name="Yoshinaga Y."/>
            <person name="Zwiers L.-H."/>
            <person name="Turgeon B."/>
            <person name="Goodwin S."/>
            <person name="Spatafora J."/>
            <person name="Crous P."/>
            <person name="Grigoriev I."/>
        </authorList>
    </citation>
    <scope>NUCLEOTIDE SEQUENCE</scope>
    <source>
        <strain evidence="2">CBS 107.79</strain>
    </source>
</reference>
<feature type="region of interest" description="Disordered" evidence="1">
    <location>
        <begin position="611"/>
        <end position="635"/>
    </location>
</feature>
<sequence length="723" mass="81251">MASLLDADGTKRKTSLRLILSMDNASHAVARFGRPATSYLESSKYTTLLFCRPITVPRPGGFKSSTYAVADFQITWAGYPHCGKMRLLIERRNWSCELLFTRSKFTENTNPLEPTAPPKNLFQQPEFTRAIFSSLPDNSDHKLNSCSSGLENVRRTLSFRKSISKIMFNFSRKPPVGGPTHTMPQQSSTPSVCGEIVELPGFRETGELPTHTSPNGTTQMPQQTHLQHQPIVDGLAAWQRHLTRARARGGLTDTDDTTLVRQVSTYVLNPVKTTVDESRVMPSNASGHCVAPNEASGHSYRPSDNADGVMLLSPQSTLSPFSHTTEHSSPTGSSVFSTESFYSPQRNPGSCGITLPHEGNHTDPLHICYNSSLHEQSSYDHLSPISSLRSGIRHSNGLPESTNQFCTALTGTTLSSLHQLPQSLEIQDDQLDRFETHHSPLNMHQWIYPQSGPQSEISQSGQRGYHYWEGNASEPYTYPFPDTRYYEPMSHPTPYSSLDSFEKTLPTYEESQTLPVQPVCHNSRDIPIAQPKRRGIKRTTATAARALMKLIPPLLCFHCGEEFNGRYQKANRKRHITAFHSDTNPTANLVDDGKSCRTCFARFGRADARRKHEWKKHRTPDSRPHKRRVEKRDGERRIYMPAMPDPLEGIVSVCYSARQKRLTLNFAAHSNQTLGWFWATGRMNFQEIGGRRIKLLECRAPLFSRSGTPVKDARWTNVTAVLE</sequence>
<evidence type="ECO:0000313" key="2">
    <source>
        <dbReference type="EMBL" id="KAF1975113.1"/>
    </source>
</evidence>
<feature type="compositionally biased region" description="Polar residues" evidence="1">
    <location>
        <begin position="313"/>
        <end position="341"/>
    </location>
</feature>
<keyword evidence="3" id="KW-1185">Reference proteome</keyword>
<feature type="region of interest" description="Disordered" evidence="1">
    <location>
        <begin position="279"/>
        <end position="341"/>
    </location>
</feature>
<name>A0A6A5VCB7_9PLEO</name>
<proteinExistence type="predicted"/>
<feature type="compositionally biased region" description="Polar residues" evidence="1">
    <location>
        <begin position="182"/>
        <end position="191"/>
    </location>
</feature>
<organism evidence="2 3">
    <name type="scientific">Bimuria novae-zelandiae CBS 107.79</name>
    <dbReference type="NCBI Taxonomy" id="1447943"/>
    <lineage>
        <taxon>Eukaryota</taxon>
        <taxon>Fungi</taxon>
        <taxon>Dikarya</taxon>
        <taxon>Ascomycota</taxon>
        <taxon>Pezizomycotina</taxon>
        <taxon>Dothideomycetes</taxon>
        <taxon>Pleosporomycetidae</taxon>
        <taxon>Pleosporales</taxon>
        <taxon>Massarineae</taxon>
        <taxon>Didymosphaeriaceae</taxon>
        <taxon>Bimuria</taxon>
    </lineage>
</organism>
<feature type="compositionally biased region" description="Basic residues" evidence="1">
    <location>
        <begin position="611"/>
        <end position="629"/>
    </location>
</feature>
<dbReference type="Proteomes" id="UP000800036">
    <property type="component" value="Unassembled WGS sequence"/>
</dbReference>
<evidence type="ECO:0000313" key="3">
    <source>
        <dbReference type="Proteomes" id="UP000800036"/>
    </source>
</evidence>
<evidence type="ECO:0000256" key="1">
    <source>
        <dbReference type="SAM" id="MobiDB-lite"/>
    </source>
</evidence>
<accession>A0A6A5VCB7</accession>
<dbReference type="OrthoDB" id="8922241at2759"/>
<protein>
    <submittedName>
        <fullName evidence="2">Uncharacterized protein</fullName>
    </submittedName>
</protein>
<dbReference type="EMBL" id="ML976672">
    <property type="protein sequence ID" value="KAF1975113.1"/>
    <property type="molecule type" value="Genomic_DNA"/>
</dbReference>
<feature type="region of interest" description="Disordered" evidence="1">
    <location>
        <begin position="170"/>
        <end position="191"/>
    </location>
</feature>